<dbReference type="Proteomes" id="UP000277580">
    <property type="component" value="Unassembled WGS sequence"/>
</dbReference>
<evidence type="ECO:0000313" key="2">
    <source>
        <dbReference type="Proteomes" id="UP000277580"/>
    </source>
</evidence>
<keyword evidence="2" id="KW-1185">Reference proteome</keyword>
<dbReference type="EMBL" id="ML119242">
    <property type="protein sequence ID" value="RPB06669.1"/>
    <property type="molecule type" value="Genomic_DNA"/>
</dbReference>
<accession>A0A3N4KBC9</accession>
<dbReference type="AlphaFoldDB" id="A0A3N4KBC9"/>
<dbReference type="InParanoid" id="A0A3N4KBC9"/>
<sequence length="267" mass="30687">MASIVPIGTSPWHNLELKEVQNNFPTNMPERNVQQLSLLREKLRLTIFWARNIAQKRVSERLTSGELLAGDVRGKDIHFSKVMSAVFEKRATWLIPSVQTNMSKSFNIPRDISALERLLTHLGVPHTLGLRAFAQSTIQKINSSNFRSSKTVSYRDSVVFLNFGPYTKSFEARLQTLELSLKVTYSVYGGMIRDMVEFIRRAARRWHILLQFVDRILSLILVWVDVIYAEPEIATVQYEFLNDTFMEMKDTVREMVQGMGIGLSVND</sequence>
<protein>
    <submittedName>
        <fullName evidence="1">Uncharacterized protein</fullName>
    </submittedName>
</protein>
<proteinExistence type="predicted"/>
<organism evidence="1 2">
    <name type="scientific">Morchella conica CCBAS932</name>
    <dbReference type="NCBI Taxonomy" id="1392247"/>
    <lineage>
        <taxon>Eukaryota</taxon>
        <taxon>Fungi</taxon>
        <taxon>Dikarya</taxon>
        <taxon>Ascomycota</taxon>
        <taxon>Pezizomycotina</taxon>
        <taxon>Pezizomycetes</taxon>
        <taxon>Pezizales</taxon>
        <taxon>Morchellaceae</taxon>
        <taxon>Morchella</taxon>
    </lineage>
</organism>
<gene>
    <name evidence="1" type="ORF">P167DRAFT_583705</name>
</gene>
<reference evidence="1 2" key="1">
    <citation type="journal article" date="2018" name="Nat. Ecol. Evol.">
        <title>Pezizomycetes genomes reveal the molecular basis of ectomycorrhizal truffle lifestyle.</title>
        <authorList>
            <person name="Murat C."/>
            <person name="Payen T."/>
            <person name="Noel B."/>
            <person name="Kuo A."/>
            <person name="Morin E."/>
            <person name="Chen J."/>
            <person name="Kohler A."/>
            <person name="Krizsan K."/>
            <person name="Balestrini R."/>
            <person name="Da Silva C."/>
            <person name="Montanini B."/>
            <person name="Hainaut M."/>
            <person name="Levati E."/>
            <person name="Barry K.W."/>
            <person name="Belfiori B."/>
            <person name="Cichocki N."/>
            <person name="Clum A."/>
            <person name="Dockter R.B."/>
            <person name="Fauchery L."/>
            <person name="Guy J."/>
            <person name="Iotti M."/>
            <person name="Le Tacon F."/>
            <person name="Lindquist E.A."/>
            <person name="Lipzen A."/>
            <person name="Malagnac F."/>
            <person name="Mello A."/>
            <person name="Molinier V."/>
            <person name="Miyauchi S."/>
            <person name="Poulain J."/>
            <person name="Riccioni C."/>
            <person name="Rubini A."/>
            <person name="Sitrit Y."/>
            <person name="Splivallo R."/>
            <person name="Traeger S."/>
            <person name="Wang M."/>
            <person name="Zifcakova L."/>
            <person name="Wipf D."/>
            <person name="Zambonelli A."/>
            <person name="Paolocci F."/>
            <person name="Nowrousian M."/>
            <person name="Ottonello S."/>
            <person name="Baldrian P."/>
            <person name="Spatafora J.W."/>
            <person name="Henrissat B."/>
            <person name="Nagy L.G."/>
            <person name="Aury J.M."/>
            <person name="Wincker P."/>
            <person name="Grigoriev I.V."/>
            <person name="Bonfante P."/>
            <person name="Martin F.M."/>
        </authorList>
    </citation>
    <scope>NUCLEOTIDE SEQUENCE [LARGE SCALE GENOMIC DNA]</scope>
    <source>
        <strain evidence="1 2">CCBAS932</strain>
    </source>
</reference>
<evidence type="ECO:0000313" key="1">
    <source>
        <dbReference type="EMBL" id="RPB06669.1"/>
    </source>
</evidence>
<name>A0A3N4KBC9_9PEZI</name>